<dbReference type="Proteomes" id="UP000070352">
    <property type="component" value="Unassembled WGS sequence"/>
</dbReference>
<name>A0A135L7R4_9BACI</name>
<dbReference type="InterPro" id="IPR010994">
    <property type="entry name" value="RuvA_2-like"/>
</dbReference>
<dbReference type="InterPro" id="IPR016195">
    <property type="entry name" value="Pol/histidinol_Pase-like"/>
</dbReference>
<evidence type="ECO:0008006" key="3">
    <source>
        <dbReference type="Google" id="ProtNLM"/>
    </source>
</evidence>
<dbReference type="SUPFAM" id="SSF89550">
    <property type="entry name" value="PHP domain-like"/>
    <property type="match status" value="1"/>
</dbReference>
<dbReference type="PANTHER" id="PTHR40084">
    <property type="entry name" value="PHOSPHOHYDROLASE, PHP FAMILY"/>
    <property type="match status" value="1"/>
</dbReference>
<dbReference type="Gene3D" id="3.20.20.140">
    <property type="entry name" value="Metal-dependent hydrolases"/>
    <property type="match status" value="1"/>
</dbReference>
<keyword evidence="2" id="KW-1185">Reference proteome</keyword>
<dbReference type="SUPFAM" id="SSF47781">
    <property type="entry name" value="RuvA domain 2-like"/>
    <property type="match status" value="1"/>
</dbReference>
<sequence>MREFFADLHIHIGWTEKKEPVKISASKNLTYINILKEAYHHKGLDMIGIIDCHSPRVQEEILYYLNHGLIGELDEGGLQYQELTILLGSEIEVKEEGRGEAHYLAFFPFLSDIIDFSKWMQKHMKNINLSSQRLYVKTKELQKEVYDRNGLFIPAHIFTPFKSVYGKCCDRMEEVLDLNRIDAVELGLSSDTEMADRIQELHQFPFITNSDAHSLQKIGREYNKLLIESPTFKELKWALKGLNGRKILKNYGLDPKLGKYHQTRCVQCDQLVENESYCDHCGSKKIIKGVSNRIDELADLQTGLHPSGRPDYIHQVPLEFIPKLGQKTLEKLLSHFGTEMNILHRVSMEQLQAIIPDKLAEMLIQAREGKLSVEVGGGGVYGKVLE</sequence>
<proteinExistence type="predicted"/>
<dbReference type="AlphaFoldDB" id="A0A135L7R4"/>
<organism evidence="1 2">
    <name type="scientific">Tepidibacillus decaturensis</name>
    <dbReference type="NCBI Taxonomy" id="1413211"/>
    <lineage>
        <taxon>Bacteria</taxon>
        <taxon>Bacillati</taxon>
        <taxon>Bacillota</taxon>
        <taxon>Bacilli</taxon>
        <taxon>Bacillales</taxon>
        <taxon>Bacillaceae</taxon>
        <taxon>Tepidibacillus</taxon>
    </lineage>
</organism>
<dbReference type="OrthoDB" id="9810135at2"/>
<dbReference type="RefSeq" id="WP_068727459.1">
    <property type="nucleotide sequence ID" value="NZ_LSKU01000001.1"/>
</dbReference>
<dbReference type="STRING" id="1413211.U473_04385"/>
<reference evidence="1 2" key="1">
    <citation type="submission" date="2016-02" db="EMBL/GenBank/DDBJ databases">
        <title>Draft Genome for Tepidibacillus decaturensis nov. sp. Strain Z9, an Anaerobic, Moderately Thermophilic and Heterotrophic Bacterium from Deep Subsurface of the Illinois Basin, USA.</title>
        <authorList>
            <person name="Dong Y."/>
            <person name="Chang J.Y."/>
            <person name="Sanford R."/>
            <person name="Fouke B.W."/>
        </authorList>
    </citation>
    <scope>NUCLEOTIDE SEQUENCE [LARGE SCALE GENOMIC DNA]</scope>
    <source>
        <strain evidence="1 2">Z9</strain>
    </source>
</reference>
<accession>A0A135L7R4</accession>
<dbReference type="Gene3D" id="1.10.150.20">
    <property type="entry name" value="5' to 3' exonuclease, C-terminal subdomain"/>
    <property type="match status" value="1"/>
</dbReference>
<dbReference type="CDD" id="cd19067">
    <property type="entry name" value="PfuEndoQ-like"/>
    <property type="match status" value="1"/>
</dbReference>
<protein>
    <recommendedName>
        <fullName evidence="3">TIGR00375 family protein</fullName>
    </recommendedName>
</protein>
<comment type="caution">
    <text evidence="1">The sequence shown here is derived from an EMBL/GenBank/DDBJ whole genome shotgun (WGS) entry which is preliminary data.</text>
</comment>
<gene>
    <name evidence="1" type="ORF">U473_04385</name>
</gene>
<evidence type="ECO:0000313" key="1">
    <source>
        <dbReference type="EMBL" id="KXG45010.1"/>
    </source>
</evidence>
<evidence type="ECO:0000313" key="2">
    <source>
        <dbReference type="Proteomes" id="UP000070352"/>
    </source>
</evidence>
<dbReference type="Pfam" id="PF13263">
    <property type="entry name" value="PHP_C"/>
    <property type="match status" value="1"/>
</dbReference>
<dbReference type="PANTHER" id="PTHR40084:SF1">
    <property type="entry name" value="PHOSPHOTRANSFERASE"/>
    <property type="match status" value="1"/>
</dbReference>
<dbReference type="EMBL" id="LSKU01000001">
    <property type="protein sequence ID" value="KXG45010.1"/>
    <property type="molecule type" value="Genomic_DNA"/>
</dbReference>